<evidence type="ECO:0000313" key="2">
    <source>
        <dbReference type="Proteomes" id="UP000019243"/>
    </source>
</evidence>
<keyword evidence="2" id="KW-1185">Reference proteome</keyword>
<dbReference type="Proteomes" id="UP000019243">
    <property type="component" value="Unassembled WGS sequence"/>
</dbReference>
<evidence type="ECO:0000313" key="1">
    <source>
        <dbReference type="EMBL" id="EUJ41948.1"/>
    </source>
</evidence>
<name>W7D9L1_9LIST</name>
<proteinExistence type="predicted"/>
<comment type="caution">
    <text evidence="1">The sequence shown here is derived from an EMBL/GenBank/DDBJ whole genome shotgun (WGS) entry which is preliminary data.</text>
</comment>
<gene>
    <name evidence="1" type="ORF">BCAMP_01015</name>
</gene>
<dbReference type="AlphaFoldDB" id="W7D9L1"/>
<accession>W7D9L1</accession>
<protein>
    <submittedName>
        <fullName evidence="1">Helix-turn-helix domain-containing protein</fullName>
    </submittedName>
</protein>
<dbReference type="EMBL" id="AODH01000004">
    <property type="protein sequence ID" value="EUJ41948.1"/>
    <property type="molecule type" value="Genomic_DNA"/>
</dbReference>
<reference evidence="1 2" key="1">
    <citation type="submission" date="2012-12" db="EMBL/GenBank/DDBJ databases">
        <title>Novel taxa of Listeriaceae from agricultural environments in the United States.</title>
        <authorList>
            <person name="den Bakker H.C."/>
            <person name="Allred A."/>
            <person name="Warchocki S."/>
            <person name="Wright E.M."/>
            <person name="Burrell A."/>
            <person name="Nightingale K.K."/>
            <person name="Kephart D."/>
            <person name="Wiedmann M."/>
        </authorList>
    </citation>
    <scope>NUCLEOTIDE SEQUENCE [LARGE SCALE GENOMIC DNA]</scope>
    <source>
        <strain evidence="1 2">FSL F6-1037</strain>
    </source>
</reference>
<sequence>MISDIAVLYDVSVDHLLGLSNLSVPDWANEQDKLDLKKFLDNQQEMYYGDIKLTEEEKKQLNDIVIGVFWKRMKEAKDNQIEKK</sequence>
<dbReference type="STRING" id="1265861.BCAMP_01015"/>
<organism evidence="1 2">
    <name type="scientific">Brochothrix campestris FSL F6-1037</name>
    <dbReference type="NCBI Taxonomy" id="1265861"/>
    <lineage>
        <taxon>Bacteria</taxon>
        <taxon>Bacillati</taxon>
        <taxon>Bacillota</taxon>
        <taxon>Bacilli</taxon>
        <taxon>Bacillales</taxon>
        <taxon>Listeriaceae</taxon>
        <taxon>Brochothrix</taxon>
    </lineage>
</organism>